<evidence type="ECO:0000313" key="2">
    <source>
        <dbReference type="EMBL" id="CBY01691.1"/>
    </source>
</evidence>
<dbReference type="GeneID" id="13290779"/>
<dbReference type="OrthoDB" id="3762105at2759"/>
<dbReference type="VEuPathDB" id="FungiDB:LEMA_P004780.1"/>
<feature type="signal peptide" evidence="1">
    <location>
        <begin position="1"/>
        <end position="22"/>
    </location>
</feature>
<sequence>MHLPTPSLLLALALTSTNTIQAAPAPPHANLALSPRQIIPFNIALMSDNFCQTRFSTSFPTTSSGCQVLAQPAVGAFATSVLPEGCEVLVYPNPTCTGTNVITVPRDSSCFSFGNKLKITALRVSGTCPGFQS</sequence>
<gene>
    <name evidence="2" type="ORF">LEMA_P004780.1</name>
</gene>
<evidence type="ECO:0000313" key="3">
    <source>
        <dbReference type="Proteomes" id="UP000002668"/>
    </source>
</evidence>
<proteinExistence type="predicted"/>
<dbReference type="Proteomes" id="UP000002668">
    <property type="component" value="Genome"/>
</dbReference>
<keyword evidence="3" id="KW-1185">Reference proteome</keyword>
<dbReference type="InParanoid" id="E5AEQ2"/>
<feature type="chain" id="PRO_5003195212" evidence="1">
    <location>
        <begin position="23"/>
        <end position="133"/>
    </location>
</feature>
<keyword evidence="1" id="KW-0732">Signal</keyword>
<dbReference type="RefSeq" id="XP_003845170.1">
    <property type="nucleotide sequence ID" value="XM_003845122.1"/>
</dbReference>
<dbReference type="EMBL" id="FP929139">
    <property type="protein sequence ID" value="CBY01691.1"/>
    <property type="molecule type" value="Genomic_DNA"/>
</dbReference>
<name>E5AEQ2_LEPMJ</name>
<organism evidence="2 3">
    <name type="scientific">Leptosphaeria maculans (strain JN3 / isolate v23.1.3 / race Av1-4-5-6-7-8)</name>
    <name type="common">Blackleg fungus</name>
    <name type="synonym">Phoma lingam</name>
    <dbReference type="NCBI Taxonomy" id="985895"/>
    <lineage>
        <taxon>Eukaryota</taxon>
        <taxon>Fungi</taxon>
        <taxon>Dikarya</taxon>
        <taxon>Ascomycota</taxon>
        <taxon>Pezizomycotina</taxon>
        <taxon>Dothideomycetes</taxon>
        <taxon>Pleosporomycetidae</taxon>
        <taxon>Pleosporales</taxon>
        <taxon>Pleosporineae</taxon>
        <taxon>Leptosphaeriaceae</taxon>
        <taxon>Plenodomus</taxon>
        <taxon>Plenodomus lingam/Leptosphaeria maculans species complex</taxon>
    </lineage>
</organism>
<evidence type="ECO:0000256" key="1">
    <source>
        <dbReference type="SAM" id="SignalP"/>
    </source>
</evidence>
<dbReference type="HOGENOM" id="CLU_1907087_0_0_1"/>
<dbReference type="AlphaFoldDB" id="E5AEQ2"/>
<accession>E5AEQ2</accession>
<reference evidence="3" key="1">
    <citation type="journal article" date="2011" name="Nat. Commun.">
        <title>Effector diversification within compartments of the Leptosphaeria maculans genome affected by Repeat-Induced Point mutations.</title>
        <authorList>
            <person name="Rouxel T."/>
            <person name="Grandaubert J."/>
            <person name="Hane J.K."/>
            <person name="Hoede C."/>
            <person name="van de Wouw A.P."/>
            <person name="Couloux A."/>
            <person name="Dominguez V."/>
            <person name="Anthouard V."/>
            <person name="Bally P."/>
            <person name="Bourras S."/>
            <person name="Cozijnsen A.J."/>
            <person name="Ciuffetti L.M."/>
            <person name="Degrave A."/>
            <person name="Dilmaghani A."/>
            <person name="Duret L."/>
            <person name="Fudal I."/>
            <person name="Goodwin S.B."/>
            <person name="Gout L."/>
            <person name="Glaser N."/>
            <person name="Linglin J."/>
            <person name="Kema G.H.J."/>
            <person name="Lapalu N."/>
            <person name="Lawrence C.B."/>
            <person name="May K."/>
            <person name="Meyer M."/>
            <person name="Ollivier B."/>
            <person name="Poulain J."/>
            <person name="Schoch C.L."/>
            <person name="Simon A."/>
            <person name="Spatafora J.W."/>
            <person name="Stachowiak A."/>
            <person name="Turgeon B.G."/>
            <person name="Tyler B.M."/>
            <person name="Vincent D."/>
            <person name="Weissenbach J."/>
            <person name="Amselem J."/>
            <person name="Quesneville H."/>
            <person name="Oliver R.P."/>
            <person name="Wincker P."/>
            <person name="Balesdent M.-H."/>
            <person name="Howlett B.J."/>
        </authorList>
    </citation>
    <scope>NUCLEOTIDE SEQUENCE [LARGE SCALE GENOMIC DNA]</scope>
    <source>
        <strain evidence="3">JN3 / isolate v23.1.3 / race Av1-4-5-6-7-8</strain>
    </source>
</reference>
<protein>
    <submittedName>
        <fullName evidence="2">Predicted protein</fullName>
    </submittedName>
</protein>